<reference evidence="1" key="2">
    <citation type="submission" date="2020-11" db="EMBL/GenBank/DDBJ databases">
        <authorList>
            <person name="McCartney M.A."/>
            <person name="Auch B."/>
            <person name="Kono T."/>
            <person name="Mallez S."/>
            <person name="Becker A."/>
            <person name="Gohl D.M."/>
            <person name="Silverstein K.A.T."/>
            <person name="Koren S."/>
            <person name="Bechman K.B."/>
            <person name="Herman A."/>
            <person name="Abrahante J.E."/>
            <person name="Garbe J."/>
        </authorList>
    </citation>
    <scope>NUCLEOTIDE SEQUENCE</scope>
    <source>
        <strain evidence="1">Duluth1</strain>
        <tissue evidence="1">Whole animal</tissue>
    </source>
</reference>
<sequence>MWVAVSIISTEMYICASLARLFSEKTPGYAVLLIFTFINTNDNSARRMLSMKINEQSPTQWRMPRECGNRILKAFANSFDPDETPQNVASHQDPNCLLF</sequence>
<organism evidence="1 2">
    <name type="scientific">Dreissena polymorpha</name>
    <name type="common">Zebra mussel</name>
    <name type="synonym">Mytilus polymorpha</name>
    <dbReference type="NCBI Taxonomy" id="45954"/>
    <lineage>
        <taxon>Eukaryota</taxon>
        <taxon>Metazoa</taxon>
        <taxon>Spiralia</taxon>
        <taxon>Lophotrochozoa</taxon>
        <taxon>Mollusca</taxon>
        <taxon>Bivalvia</taxon>
        <taxon>Autobranchia</taxon>
        <taxon>Heteroconchia</taxon>
        <taxon>Euheterodonta</taxon>
        <taxon>Imparidentia</taxon>
        <taxon>Neoheterodontei</taxon>
        <taxon>Myida</taxon>
        <taxon>Dreissenoidea</taxon>
        <taxon>Dreissenidae</taxon>
        <taxon>Dreissena</taxon>
    </lineage>
</organism>
<keyword evidence="2" id="KW-1185">Reference proteome</keyword>
<accession>A0A9D4DU64</accession>
<comment type="caution">
    <text evidence="1">The sequence shown here is derived from an EMBL/GenBank/DDBJ whole genome shotgun (WGS) entry which is preliminary data.</text>
</comment>
<dbReference type="Proteomes" id="UP000828390">
    <property type="component" value="Unassembled WGS sequence"/>
</dbReference>
<evidence type="ECO:0000313" key="1">
    <source>
        <dbReference type="EMBL" id="KAH3753994.1"/>
    </source>
</evidence>
<evidence type="ECO:0000313" key="2">
    <source>
        <dbReference type="Proteomes" id="UP000828390"/>
    </source>
</evidence>
<proteinExistence type="predicted"/>
<gene>
    <name evidence="1" type="ORF">DPMN_188651</name>
</gene>
<name>A0A9D4DU64_DREPO</name>
<protein>
    <submittedName>
        <fullName evidence="1">Uncharacterized protein</fullName>
    </submittedName>
</protein>
<dbReference type="AlphaFoldDB" id="A0A9D4DU64"/>
<dbReference type="EMBL" id="JAIWYP010000010">
    <property type="protein sequence ID" value="KAH3753994.1"/>
    <property type="molecule type" value="Genomic_DNA"/>
</dbReference>
<reference evidence="1" key="1">
    <citation type="journal article" date="2019" name="bioRxiv">
        <title>The Genome of the Zebra Mussel, Dreissena polymorpha: A Resource for Invasive Species Research.</title>
        <authorList>
            <person name="McCartney M.A."/>
            <person name="Auch B."/>
            <person name="Kono T."/>
            <person name="Mallez S."/>
            <person name="Zhang Y."/>
            <person name="Obille A."/>
            <person name="Becker A."/>
            <person name="Abrahante J.E."/>
            <person name="Garbe J."/>
            <person name="Badalamenti J.P."/>
            <person name="Herman A."/>
            <person name="Mangelson H."/>
            <person name="Liachko I."/>
            <person name="Sullivan S."/>
            <person name="Sone E.D."/>
            <person name="Koren S."/>
            <person name="Silverstein K.A.T."/>
            <person name="Beckman K.B."/>
            <person name="Gohl D.M."/>
        </authorList>
    </citation>
    <scope>NUCLEOTIDE SEQUENCE</scope>
    <source>
        <strain evidence="1">Duluth1</strain>
        <tissue evidence="1">Whole animal</tissue>
    </source>
</reference>